<proteinExistence type="inferred from homology"/>
<dbReference type="GO" id="GO:0003735">
    <property type="term" value="F:structural constituent of ribosome"/>
    <property type="evidence" value="ECO:0007669"/>
    <property type="project" value="UniProtKB-UniRule"/>
</dbReference>
<feature type="domain" description="Large ribosomal subunit protein uL6 alpha-beta" evidence="9">
    <location>
        <begin position="90"/>
        <end position="164"/>
    </location>
</feature>
<dbReference type="PRINTS" id="PR00059">
    <property type="entry name" value="RIBOSOMALL6"/>
</dbReference>
<dbReference type="GO" id="GO:0002181">
    <property type="term" value="P:cytoplasmic translation"/>
    <property type="evidence" value="ECO:0007669"/>
    <property type="project" value="TreeGrafter"/>
</dbReference>
<feature type="domain" description="Large ribosomal subunit protein uL6 alpha-beta" evidence="9">
    <location>
        <begin position="11"/>
        <end position="82"/>
    </location>
</feature>
<dbReference type="FunFam" id="3.90.930.12:FF:000002">
    <property type="entry name" value="50S ribosomal protein L6"/>
    <property type="match status" value="1"/>
</dbReference>
<gene>
    <name evidence="6" type="primary">rplF</name>
    <name evidence="10" type="ORF">MICH65_0321</name>
</gene>
<dbReference type="GO" id="GO:0022625">
    <property type="term" value="C:cytosolic large ribosomal subunit"/>
    <property type="evidence" value="ECO:0007669"/>
    <property type="project" value="UniProtKB-UniRule"/>
</dbReference>
<keyword evidence="5 6" id="KW-0687">Ribonucleoprotein</keyword>
<dbReference type="PANTHER" id="PTHR11655:SF14">
    <property type="entry name" value="LARGE RIBOSOMAL SUBUNIT PROTEIN UL6M"/>
    <property type="match status" value="1"/>
</dbReference>
<dbReference type="PANTHER" id="PTHR11655">
    <property type="entry name" value="60S/50S RIBOSOMAL PROTEIN L6/L9"/>
    <property type="match status" value="1"/>
</dbReference>
<comment type="subunit">
    <text evidence="6">Part of the 50S ribosomal subunit.</text>
</comment>
<evidence type="ECO:0000313" key="10">
    <source>
        <dbReference type="EMBL" id="QHO63302.1"/>
    </source>
</evidence>
<dbReference type="PIRSF" id="PIRSF002162">
    <property type="entry name" value="Ribosomal_L6"/>
    <property type="match status" value="1"/>
</dbReference>
<keyword evidence="11" id="KW-1185">Reference proteome</keyword>
<dbReference type="InterPro" id="IPR020040">
    <property type="entry name" value="Ribosomal_uL6_a/b-dom"/>
</dbReference>
<sequence>MSRIGTQPIHIPDSVTVSVEGQLITVKGPLGQLSQVIPQSIKPTCKDNQITFTRSANTPEIRSLHGLARALVNNLITGVTQGFTKELELVGTGYRVAKAGDKISLSVGYSHPIEVEPTPGVNLEIEGNNKIIIKGIDKQLVGQLAANIRAIRPPEPYKGKGIRYSGEVVRRKAGKAAKATA</sequence>
<reference evidence="11" key="1">
    <citation type="journal article" date="2020" name="Microorganisms">
        <title>Complete Genome of a Member of a New Bacterial Lineage in the Microgenomates Group Reveals an Unusual Nucleotide Composition Disparity Between Two Strands of DNA and Limited Metabolic Potential.</title>
        <authorList>
            <person name="Kadnikov V.V."/>
            <person name="Mardanov A.V."/>
            <person name="Beletsky A.V."/>
            <person name="Karnachuk O.V."/>
            <person name="Ravin N.V."/>
        </authorList>
    </citation>
    <scope>NUCLEOTIDE SEQUENCE [LARGE SCALE GENOMIC DNA]</scope>
</reference>
<dbReference type="KEGG" id="caqa:MICH65_0321"/>
<dbReference type="Gene3D" id="3.90.930.12">
    <property type="entry name" value="Ribosomal protein L6, alpha-beta domain"/>
    <property type="match status" value="2"/>
</dbReference>
<evidence type="ECO:0000256" key="3">
    <source>
        <dbReference type="ARBA" id="ARBA00022884"/>
    </source>
</evidence>
<dbReference type="EMBL" id="CP047901">
    <property type="protein sequence ID" value="QHO63302.1"/>
    <property type="molecule type" value="Genomic_DNA"/>
</dbReference>
<dbReference type="Pfam" id="PF00347">
    <property type="entry name" value="Ribosomal_L6"/>
    <property type="match status" value="2"/>
</dbReference>
<dbReference type="FunFam" id="3.90.930.12:FF:000001">
    <property type="entry name" value="50S ribosomal protein L6"/>
    <property type="match status" value="1"/>
</dbReference>
<evidence type="ECO:0000256" key="1">
    <source>
        <dbReference type="ARBA" id="ARBA00009356"/>
    </source>
</evidence>
<evidence type="ECO:0000259" key="9">
    <source>
        <dbReference type="Pfam" id="PF00347"/>
    </source>
</evidence>
<comment type="similarity">
    <text evidence="1 6 7">Belongs to the universal ribosomal protein uL6 family.</text>
</comment>
<evidence type="ECO:0000313" key="11">
    <source>
        <dbReference type="Proteomes" id="UP000463983"/>
    </source>
</evidence>
<evidence type="ECO:0000256" key="6">
    <source>
        <dbReference type="HAMAP-Rule" id="MF_01365"/>
    </source>
</evidence>
<dbReference type="InterPro" id="IPR002358">
    <property type="entry name" value="Ribosomal_uL6_CS"/>
</dbReference>
<dbReference type="InterPro" id="IPR000702">
    <property type="entry name" value="Ribosomal_uL6-like"/>
</dbReference>
<dbReference type="NCBIfam" id="TIGR03654">
    <property type="entry name" value="L6_bact"/>
    <property type="match status" value="1"/>
</dbReference>
<evidence type="ECO:0000256" key="8">
    <source>
        <dbReference type="RuleBase" id="RU003870"/>
    </source>
</evidence>
<dbReference type="AlphaFoldDB" id="A0A857NBK5"/>
<evidence type="ECO:0000256" key="7">
    <source>
        <dbReference type="RuleBase" id="RU003869"/>
    </source>
</evidence>
<name>A0A857NBK5_9BACT</name>
<comment type="function">
    <text evidence="6 8">This protein binds to the 23S rRNA, and is important in its secondary structure. It is located near the subunit interface in the base of the L7/L12 stalk, and near the tRNA binding site of the peptidyltransferase center.</text>
</comment>
<dbReference type="InterPro" id="IPR019906">
    <property type="entry name" value="Ribosomal_uL6_bac-type"/>
</dbReference>
<dbReference type="InterPro" id="IPR036789">
    <property type="entry name" value="Ribosomal_uL6-like_a/b-dom_sf"/>
</dbReference>
<dbReference type="PROSITE" id="PS00525">
    <property type="entry name" value="RIBOSOMAL_L6_1"/>
    <property type="match status" value="1"/>
</dbReference>
<accession>A0A857NBK5</accession>
<evidence type="ECO:0000256" key="4">
    <source>
        <dbReference type="ARBA" id="ARBA00022980"/>
    </source>
</evidence>
<dbReference type="Proteomes" id="UP000463983">
    <property type="component" value="Chromosome"/>
</dbReference>
<evidence type="ECO:0000256" key="5">
    <source>
        <dbReference type="ARBA" id="ARBA00023274"/>
    </source>
</evidence>
<evidence type="ECO:0000256" key="2">
    <source>
        <dbReference type="ARBA" id="ARBA00022730"/>
    </source>
</evidence>
<dbReference type="GO" id="GO:0019843">
    <property type="term" value="F:rRNA binding"/>
    <property type="evidence" value="ECO:0007669"/>
    <property type="project" value="UniProtKB-UniRule"/>
</dbReference>
<keyword evidence="4 6" id="KW-0689">Ribosomal protein</keyword>
<dbReference type="HAMAP" id="MF_01365_B">
    <property type="entry name" value="Ribosomal_uL6_B"/>
    <property type="match status" value="1"/>
</dbReference>
<dbReference type="RefSeq" id="WP_161931688.1">
    <property type="nucleotide sequence ID" value="NZ_CP047901.1"/>
</dbReference>
<protein>
    <recommendedName>
        <fullName evidence="6">Large ribosomal subunit protein uL6</fullName>
    </recommendedName>
</protein>
<keyword evidence="3 6" id="KW-0694">RNA-binding</keyword>
<organism evidence="10 11">
    <name type="scientific">Candidatus Chazhemtobacterium aquaticus</name>
    <dbReference type="NCBI Taxonomy" id="2715735"/>
    <lineage>
        <taxon>Bacteria</taxon>
        <taxon>Candidatus Chazhemtobacteraceae</taxon>
        <taxon>Candidatus Chazhemtobacterium</taxon>
    </lineage>
</organism>
<dbReference type="SUPFAM" id="SSF56053">
    <property type="entry name" value="Ribosomal protein L6"/>
    <property type="match status" value="2"/>
</dbReference>
<keyword evidence="2 6" id="KW-0699">rRNA-binding</keyword>